<sequence>MPGTFLGYPFDEEIFLMNWRAAQDPTRTAMIDSGAVQRNSEIARMIANGSNLYTIPFYNVLGGTDDNYDGTTDMTITDPTGGSQTGVVYGRMHAWRDKDFIRDFNSGANPMQQISAQVAKYWNKKRQNRLIGIMNGIFGMADDESSYWDDWQLHTTDIKFAASSGTAGEANNVGETSAAEAIQKAVGDNAGIFSMAIMHSKVALNLAKQNLLQFRKYTDASGIERTINIADWNGYTVIVDDGVPVGTNAKDTAAKDYTTYLFGSGAIQFAEAPVQVPVETDRTVLTAGGYNILATRLRETLHPNGFSYTLPTVGSTVVSSPTDTQLATAAQWKVVADPKLIPIARIISNG</sequence>
<organism evidence="1">
    <name type="scientific">Myoviridae sp. ct4uh47</name>
    <dbReference type="NCBI Taxonomy" id="2825032"/>
    <lineage>
        <taxon>Viruses</taxon>
        <taxon>Duplodnaviria</taxon>
        <taxon>Heunggongvirae</taxon>
        <taxon>Uroviricota</taxon>
        <taxon>Caudoviricetes</taxon>
    </lineage>
</organism>
<evidence type="ECO:0000313" key="1">
    <source>
        <dbReference type="EMBL" id="DAG02069.1"/>
    </source>
</evidence>
<dbReference type="EMBL" id="BK016203">
    <property type="protein sequence ID" value="DAG02069.1"/>
    <property type="molecule type" value="Genomic_DNA"/>
</dbReference>
<accession>A0A8S5V5U2</accession>
<name>A0A8S5V5U2_9CAUD</name>
<proteinExistence type="predicted"/>
<reference evidence="1" key="1">
    <citation type="journal article" date="2021" name="Proc. Natl. Acad. Sci. U.S.A.">
        <title>A Catalog of Tens of Thousands of Viruses from Human Metagenomes Reveals Hidden Associations with Chronic Diseases.</title>
        <authorList>
            <person name="Tisza M.J."/>
            <person name="Buck C.B."/>
        </authorList>
    </citation>
    <scope>NUCLEOTIDE SEQUENCE</scope>
    <source>
        <strain evidence="1">Ct4uh47</strain>
    </source>
</reference>
<protein>
    <submittedName>
        <fullName evidence="1">Major capsid protein</fullName>
    </submittedName>
</protein>